<gene>
    <name evidence="1" type="ORF">E2C01_052486</name>
</gene>
<dbReference type="Proteomes" id="UP000324222">
    <property type="component" value="Unassembled WGS sequence"/>
</dbReference>
<proteinExistence type="predicted"/>
<dbReference type="EMBL" id="VSRR010015725">
    <property type="protein sequence ID" value="MPC58481.1"/>
    <property type="molecule type" value="Genomic_DNA"/>
</dbReference>
<comment type="caution">
    <text evidence="1">The sequence shown here is derived from an EMBL/GenBank/DDBJ whole genome shotgun (WGS) entry which is preliminary data.</text>
</comment>
<evidence type="ECO:0000313" key="1">
    <source>
        <dbReference type="EMBL" id="MPC58481.1"/>
    </source>
</evidence>
<protein>
    <submittedName>
        <fullName evidence="1">Uncharacterized protein</fullName>
    </submittedName>
</protein>
<name>A0A5B7GEN5_PORTR</name>
<reference evidence="1 2" key="1">
    <citation type="submission" date="2019-05" db="EMBL/GenBank/DDBJ databases">
        <title>Another draft genome of Portunus trituberculatus and its Hox gene families provides insights of decapod evolution.</title>
        <authorList>
            <person name="Jeong J.-H."/>
            <person name="Song I."/>
            <person name="Kim S."/>
            <person name="Choi T."/>
            <person name="Kim D."/>
            <person name="Ryu S."/>
            <person name="Kim W."/>
        </authorList>
    </citation>
    <scope>NUCLEOTIDE SEQUENCE [LARGE SCALE GENOMIC DNA]</scope>
    <source>
        <tissue evidence="1">Muscle</tissue>
    </source>
</reference>
<sequence length="83" mass="8389">MRAKGMRVVVGGDSESVCCACVLSVLFVVVVVVAARVVKAPCCDGCMIMWPIRVRCGGRSDGGSSGGGGDGGHCVMEVVTAAR</sequence>
<dbReference type="AlphaFoldDB" id="A0A5B7GEN5"/>
<keyword evidence="2" id="KW-1185">Reference proteome</keyword>
<accession>A0A5B7GEN5</accession>
<evidence type="ECO:0000313" key="2">
    <source>
        <dbReference type="Proteomes" id="UP000324222"/>
    </source>
</evidence>
<organism evidence="1 2">
    <name type="scientific">Portunus trituberculatus</name>
    <name type="common">Swimming crab</name>
    <name type="synonym">Neptunus trituberculatus</name>
    <dbReference type="NCBI Taxonomy" id="210409"/>
    <lineage>
        <taxon>Eukaryota</taxon>
        <taxon>Metazoa</taxon>
        <taxon>Ecdysozoa</taxon>
        <taxon>Arthropoda</taxon>
        <taxon>Crustacea</taxon>
        <taxon>Multicrustacea</taxon>
        <taxon>Malacostraca</taxon>
        <taxon>Eumalacostraca</taxon>
        <taxon>Eucarida</taxon>
        <taxon>Decapoda</taxon>
        <taxon>Pleocyemata</taxon>
        <taxon>Brachyura</taxon>
        <taxon>Eubrachyura</taxon>
        <taxon>Portunoidea</taxon>
        <taxon>Portunidae</taxon>
        <taxon>Portuninae</taxon>
        <taxon>Portunus</taxon>
    </lineage>
</organism>